<sequence length="227" mass="24909">MSLPIDTFVAPPCSEAIRILYQDDSLLLINKPSGLLSLSGKNPLNWDSVHYRLVQQFPTALLLHRLDLGTSGVLVIALNKPVAAHINRQFQARTVVKTYQAVLAGCLKEETGQIDLPIAKDPINFPRLKVCLTSGKAASSHYRVLERITGQGDALGSTRVRFSPLTGRTHQLRIHSAALGHPILGCDLYGTPQSERMASRLLLHAETLAFEHPVSGERFLGRSDCPF</sequence>
<dbReference type="InterPro" id="IPR050188">
    <property type="entry name" value="RluA_PseudoU_synthase"/>
</dbReference>
<evidence type="ECO:0000313" key="2">
    <source>
        <dbReference type="EMBL" id="ATX77845.1"/>
    </source>
</evidence>
<dbReference type="Proteomes" id="UP000229757">
    <property type="component" value="Chromosome"/>
</dbReference>
<keyword evidence="2" id="KW-0456">Lyase</keyword>
<dbReference type="Pfam" id="PF00849">
    <property type="entry name" value="PseudoU_synth_2"/>
    <property type="match status" value="1"/>
</dbReference>
<dbReference type="InterPro" id="IPR006145">
    <property type="entry name" value="PsdUridine_synth_RsuA/RluA"/>
</dbReference>
<dbReference type="KEGG" id="rfo:REIFOR_02722"/>
<dbReference type="PANTHER" id="PTHR21600">
    <property type="entry name" value="MITOCHONDRIAL RNA PSEUDOURIDINE SYNTHASE"/>
    <property type="match status" value="1"/>
</dbReference>
<dbReference type="GO" id="GO:0003723">
    <property type="term" value="F:RNA binding"/>
    <property type="evidence" value="ECO:0007669"/>
    <property type="project" value="InterPro"/>
</dbReference>
<accession>A0A2K8KSY1</accession>
<dbReference type="InterPro" id="IPR006224">
    <property type="entry name" value="PsdUridine_synth_RluA-like_CS"/>
</dbReference>
<dbReference type="SUPFAM" id="SSF55120">
    <property type="entry name" value="Pseudouridine synthase"/>
    <property type="match status" value="1"/>
</dbReference>
<name>A0A2K8KSY1_9GAMM</name>
<dbReference type="InterPro" id="IPR020103">
    <property type="entry name" value="PsdUridine_synth_cat_dom_sf"/>
</dbReference>
<dbReference type="GO" id="GO:0009982">
    <property type="term" value="F:pseudouridine synthase activity"/>
    <property type="evidence" value="ECO:0007669"/>
    <property type="project" value="InterPro"/>
</dbReference>
<dbReference type="EC" id="4.2.1.70" evidence="2"/>
<dbReference type="GO" id="GO:0000455">
    <property type="term" value="P:enzyme-directed rRNA pseudouridine synthesis"/>
    <property type="evidence" value="ECO:0007669"/>
    <property type="project" value="TreeGrafter"/>
</dbReference>
<protein>
    <submittedName>
        <fullName evidence="2">Ribosomal large subunit pseudouridine synthase A</fullName>
        <ecNumber evidence="2">4.2.1.70</ecNumber>
    </submittedName>
</protein>
<evidence type="ECO:0000313" key="3">
    <source>
        <dbReference type="Proteomes" id="UP000229757"/>
    </source>
</evidence>
<dbReference type="EMBL" id="CP011797">
    <property type="protein sequence ID" value="ATX77845.1"/>
    <property type="molecule type" value="Genomic_DNA"/>
</dbReference>
<evidence type="ECO:0000259" key="1">
    <source>
        <dbReference type="Pfam" id="PF00849"/>
    </source>
</evidence>
<reference evidence="2 3" key="1">
    <citation type="journal article" date="2017" name="Environ. Microbiol.">
        <title>Genomic and physiological analyses of 'Reinekea forsetii' reveal a versatile opportunistic lifestyle during spring algae blooms.</title>
        <authorList>
            <person name="Avci B."/>
            <person name="Hahnke R.L."/>
            <person name="Chafee M."/>
            <person name="Fischer T."/>
            <person name="Gruber-Vodicka H."/>
            <person name="Tegetmeyer H.E."/>
            <person name="Harder J."/>
            <person name="Fuchs B.M."/>
            <person name="Amann R.I."/>
            <person name="Teeling H."/>
        </authorList>
    </citation>
    <scope>NUCLEOTIDE SEQUENCE [LARGE SCALE GENOMIC DNA]</scope>
    <source>
        <strain evidence="2 3">Hel1_31_D35</strain>
    </source>
</reference>
<dbReference type="Gene3D" id="3.30.2350.10">
    <property type="entry name" value="Pseudouridine synthase"/>
    <property type="match status" value="1"/>
</dbReference>
<dbReference type="PROSITE" id="PS01129">
    <property type="entry name" value="PSI_RLU"/>
    <property type="match status" value="1"/>
</dbReference>
<organism evidence="2 3">
    <name type="scientific">Reinekea forsetii</name>
    <dbReference type="NCBI Taxonomy" id="1336806"/>
    <lineage>
        <taxon>Bacteria</taxon>
        <taxon>Pseudomonadati</taxon>
        <taxon>Pseudomonadota</taxon>
        <taxon>Gammaproteobacteria</taxon>
        <taxon>Oceanospirillales</taxon>
        <taxon>Saccharospirillaceae</taxon>
        <taxon>Reinekea</taxon>
    </lineage>
</organism>
<dbReference type="OrthoDB" id="9807829at2"/>
<dbReference type="GO" id="GO:0140098">
    <property type="term" value="F:catalytic activity, acting on RNA"/>
    <property type="evidence" value="ECO:0007669"/>
    <property type="project" value="UniProtKB-ARBA"/>
</dbReference>
<proteinExistence type="predicted"/>
<dbReference type="PANTHER" id="PTHR21600:SF89">
    <property type="entry name" value="RIBOSOMAL LARGE SUBUNIT PSEUDOURIDINE SYNTHASE A"/>
    <property type="match status" value="1"/>
</dbReference>
<dbReference type="AlphaFoldDB" id="A0A2K8KSY1"/>
<feature type="domain" description="Pseudouridine synthase RsuA/RluA-like" evidence="1">
    <location>
        <begin position="26"/>
        <end position="178"/>
    </location>
</feature>
<dbReference type="RefSeq" id="WP_100258070.1">
    <property type="nucleotide sequence ID" value="NZ_CP011797.1"/>
</dbReference>
<dbReference type="GO" id="GO:0004730">
    <property type="term" value="F:pseudouridylate synthase activity"/>
    <property type="evidence" value="ECO:0007669"/>
    <property type="project" value="UniProtKB-EC"/>
</dbReference>
<dbReference type="CDD" id="cd02869">
    <property type="entry name" value="PseudoU_synth_RluA_like"/>
    <property type="match status" value="1"/>
</dbReference>
<keyword evidence="3" id="KW-1185">Reference proteome</keyword>
<gene>
    <name evidence="2" type="ORF">REIFOR_02722</name>
</gene>